<evidence type="ECO:0000313" key="2">
    <source>
        <dbReference type="EMBL" id="TWU26930.1"/>
    </source>
</evidence>
<dbReference type="Proteomes" id="UP000316304">
    <property type="component" value="Unassembled WGS sequence"/>
</dbReference>
<protein>
    <submittedName>
        <fullName evidence="2">Uncharacterized protein</fullName>
    </submittedName>
</protein>
<sequence length="371" mass="40842" precursor="true">MQRQLMFLSTLVLFTSAGFCSVSRAAHPEITFDLPLVVAAFPESCDPRGRQLMDVELKLSSMIIAPEAKRIDQWIVRCQPRDRAMQIADYAPRTEVASQIKGSIQIKTSDEQAKSAGISLDGTLTHLASGHVGADHTNKTTESLQYERVAPVQAVTASGTINRGRGVYFKLKWTEQQVLEGEKTFRLTFGVPAGWRSGLIDVSVIAQSEKKSFGGWDKEVVTLGNAHFVVAAYRDGDQAAYQAAKNLSSAEEALRRAALAHMQNQNNSLPSLVRSVTYLFDAKGRTPSDRWVERLLLDTTNPYSDKEIQKLPVQTRVVAIDYCEAREKFSSLDHPSRVSQLNADVAEAMASDIATSSETTNRFSAAKPAMD</sequence>
<feature type="signal peptide" evidence="1">
    <location>
        <begin position="1"/>
        <end position="25"/>
    </location>
</feature>
<dbReference type="OrthoDB" id="252570at2"/>
<dbReference type="AlphaFoldDB" id="A0A5C6CQU6"/>
<comment type="caution">
    <text evidence="2">The sequence shown here is derived from an EMBL/GenBank/DDBJ whole genome shotgun (WGS) entry which is preliminary data.</text>
</comment>
<gene>
    <name evidence="2" type="ORF">Pla52o_07860</name>
</gene>
<dbReference type="EMBL" id="SJPT01000001">
    <property type="protein sequence ID" value="TWU26930.1"/>
    <property type="molecule type" value="Genomic_DNA"/>
</dbReference>
<feature type="chain" id="PRO_5022882304" evidence="1">
    <location>
        <begin position="26"/>
        <end position="371"/>
    </location>
</feature>
<keyword evidence="1" id="KW-0732">Signal</keyword>
<keyword evidence="3" id="KW-1185">Reference proteome</keyword>
<dbReference type="RefSeq" id="WP_146593196.1">
    <property type="nucleotide sequence ID" value="NZ_SJPT01000001.1"/>
</dbReference>
<evidence type="ECO:0000256" key="1">
    <source>
        <dbReference type="SAM" id="SignalP"/>
    </source>
</evidence>
<accession>A0A5C6CQU6</accession>
<reference evidence="2 3" key="1">
    <citation type="submission" date="2019-02" db="EMBL/GenBank/DDBJ databases">
        <title>Deep-cultivation of Planctomycetes and their phenomic and genomic characterization uncovers novel biology.</title>
        <authorList>
            <person name="Wiegand S."/>
            <person name="Jogler M."/>
            <person name="Boedeker C."/>
            <person name="Pinto D."/>
            <person name="Vollmers J."/>
            <person name="Rivas-Marin E."/>
            <person name="Kohn T."/>
            <person name="Peeters S.H."/>
            <person name="Heuer A."/>
            <person name="Rast P."/>
            <person name="Oberbeckmann S."/>
            <person name="Bunk B."/>
            <person name="Jeske O."/>
            <person name="Meyerdierks A."/>
            <person name="Storesund J.E."/>
            <person name="Kallscheuer N."/>
            <person name="Luecker S."/>
            <person name="Lage O.M."/>
            <person name="Pohl T."/>
            <person name="Merkel B.J."/>
            <person name="Hornburger P."/>
            <person name="Mueller R.-W."/>
            <person name="Bruemmer F."/>
            <person name="Labrenz M."/>
            <person name="Spormann A.M."/>
            <person name="Op Den Camp H."/>
            <person name="Overmann J."/>
            <person name="Amann R."/>
            <person name="Jetten M.S.M."/>
            <person name="Mascher T."/>
            <person name="Medema M.H."/>
            <person name="Devos D.P."/>
            <person name="Kaster A.-K."/>
            <person name="Ovreas L."/>
            <person name="Rohde M."/>
            <person name="Galperin M.Y."/>
            <person name="Jogler C."/>
        </authorList>
    </citation>
    <scope>NUCLEOTIDE SEQUENCE [LARGE SCALE GENOMIC DNA]</scope>
    <source>
        <strain evidence="2 3">Pla52o</strain>
    </source>
</reference>
<proteinExistence type="predicted"/>
<name>A0A5C6CQU6_9BACT</name>
<evidence type="ECO:0000313" key="3">
    <source>
        <dbReference type="Proteomes" id="UP000316304"/>
    </source>
</evidence>
<organism evidence="2 3">
    <name type="scientific">Novipirellula galeiformis</name>
    <dbReference type="NCBI Taxonomy" id="2528004"/>
    <lineage>
        <taxon>Bacteria</taxon>
        <taxon>Pseudomonadati</taxon>
        <taxon>Planctomycetota</taxon>
        <taxon>Planctomycetia</taxon>
        <taxon>Pirellulales</taxon>
        <taxon>Pirellulaceae</taxon>
        <taxon>Novipirellula</taxon>
    </lineage>
</organism>